<gene>
    <name evidence="2" type="ORF">NA57DRAFT_54535</name>
</gene>
<accession>A0A9P4IER8</accession>
<comment type="caution">
    <text evidence="2">The sequence shown here is derived from an EMBL/GenBank/DDBJ whole genome shotgun (WGS) entry which is preliminary data.</text>
</comment>
<evidence type="ECO:0000256" key="1">
    <source>
        <dbReference type="SAM" id="MobiDB-lite"/>
    </source>
</evidence>
<evidence type="ECO:0000313" key="2">
    <source>
        <dbReference type="EMBL" id="KAF2100446.1"/>
    </source>
</evidence>
<proteinExistence type="predicted"/>
<keyword evidence="3" id="KW-1185">Reference proteome</keyword>
<dbReference type="AlphaFoldDB" id="A0A9P4IER8"/>
<dbReference type="Proteomes" id="UP000799772">
    <property type="component" value="Unassembled WGS sequence"/>
</dbReference>
<evidence type="ECO:0000313" key="3">
    <source>
        <dbReference type="Proteomes" id="UP000799772"/>
    </source>
</evidence>
<sequence length="361" mass="41076">MVHGLPSVRTYKDKSGRETFFGEEYYAELSTNDTLVRHEKRARDPDYGMPEALYREYVDKHSDILEILKKARYQAEKKAKQPLDYTRMVVYMDYDRFMNFNSWYAETRIKEFYIRGKMAVKAADLSDMEILYVQCCVEARVTPAEYSMREKFIGEWWASTNDAVDPFLHAYRPNSGLLRYFRRVTTAARALQKELDDCGAIDATPTPDMLAKYEELDEKLRGLLITKTPEEEGKVEDHISVFNLVKQSGGHDMEEKGVIEEEEGEAAASAPETAPAPASSSWSTAGTMTLTINTRPFPDKGPEYDIVPREPRKAHDAVHQAGKERFGELVRGGVQAVVLSKELTIREKVKTLAGQDNSTVE</sequence>
<protein>
    <submittedName>
        <fullName evidence="2">Uncharacterized protein</fullName>
    </submittedName>
</protein>
<feature type="compositionally biased region" description="Low complexity" evidence="1">
    <location>
        <begin position="266"/>
        <end position="284"/>
    </location>
</feature>
<reference evidence="2" key="1">
    <citation type="journal article" date="2020" name="Stud. Mycol.">
        <title>101 Dothideomycetes genomes: a test case for predicting lifestyles and emergence of pathogens.</title>
        <authorList>
            <person name="Haridas S."/>
            <person name="Albert R."/>
            <person name="Binder M."/>
            <person name="Bloem J."/>
            <person name="Labutti K."/>
            <person name="Salamov A."/>
            <person name="Andreopoulos B."/>
            <person name="Baker S."/>
            <person name="Barry K."/>
            <person name="Bills G."/>
            <person name="Bluhm B."/>
            <person name="Cannon C."/>
            <person name="Castanera R."/>
            <person name="Culley D."/>
            <person name="Daum C."/>
            <person name="Ezra D."/>
            <person name="Gonzalez J."/>
            <person name="Henrissat B."/>
            <person name="Kuo A."/>
            <person name="Liang C."/>
            <person name="Lipzen A."/>
            <person name="Lutzoni F."/>
            <person name="Magnuson J."/>
            <person name="Mondo S."/>
            <person name="Nolan M."/>
            <person name="Ohm R."/>
            <person name="Pangilinan J."/>
            <person name="Park H.-J."/>
            <person name="Ramirez L."/>
            <person name="Alfaro M."/>
            <person name="Sun H."/>
            <person name="Tritt A."/>
            <person name="Yoshinaga Y."/>
            <person name="Zwiers L.-H."/>
            <person name="Turgeon B."/>
            <person name="Goodwin S."/>
            <person name="Spatafora J."/>
            <person name="Crous P."/>
            <person name="Grigoriev I."/>
        </authorList>
    </citation>
    <scope>NUCLEOTIDE SEQUENCE</scope>
    <source>
        <strain evidence="2">CBS 133067</strain>
    </source>
</reference>
<feature type="region of interest" description="Disordered" evidence="1">
    <location>
        <begin position="261"/>
        <end position="284"/>
    </location>
</feature>
<dbReference type="EMBL" id="ML978124">
    <property type="protein sequence ID" value="KAF2100446.1"/>
    <property type="molecule type" value="Genomic_DNA"/>
</dbReference>
<organism evidence="2 3">
    <name type="scientific">Rhizodiscina lignyota</name>
    <dbReference type="NCBI Taxonomy" id="1504668"/>
    <lineage>
        <taxon>Eukaryota</taxon>
        <taxon>Fungi</taxon>
        <taxon>Dikarya</taxon>
        <taxon>Ascomycota</taxon>
        <taxon>Pezizomycotina</taxon>
        <taxon>Dothideomycetes</taxon>
        <taxon>Pleosporomycetidae</taxon>
        <taxon>Aulographales</taxon>
        <taxon>Rhizodiscinaceae</taxon>
        <taxon>Rhizodiscina</taxon>
    </lineage>
</organism>
<name>A0A9P4IER8_9PEZI</name>